<dbReference type="GeneID" id="14922978"/>
<dbReference type="KEGG" id="acan:ACA1_158000"/>
<feature type="compositionally biased region" description="Low complexity" evidence="4">
    <location>
        <begin position="181"/>
        <end position="202"/>
    </location>
</feature>
<dbReference type="InterPro" id="IPR036534">
    <property type="entry name" value="GAR_dom_sf"/>
</dbReference>
<feature type="compositionally biased region" description="Polar residues" evidence="4">
    <location>
        <begin position="138"/>
        <end position="158"/>
    </location>
</feature>
<dbReference type="STRING" id="1257118.L8HCF8"/>
<dbReference type="VEuPathDB" id="AmoebaDB:ACA1_158000"/>
<dbReference type="OrthoDB" id="19394at2759"/>
<feature type="compositionally biased region" description="Low complexity" evidence="4">
    <location>
        <begin position="522"/>
        <end position="533"/>
    </location>
</feature>
<dbReference type="RefSeq" id="XP_004348514.1">
    <property type="nucleotide sequence ID" value="XM_004348464.1"/>
</dbReference>
<feature type="domain" description="GAR" evidence="5">
    <location>
        <begin position="433"/>
        <end position="509"/>
    </location>
</feature>
<keyword evidence="7" id="KW-1185">Reference proteome</keyword>
<feature type="region of interest" description="Disordered" evidence="4">
    <location>
        <begin position="1"/>
        <end position="72"/>
    </location>
</feature>
<gene>
    <name evidence="6" type="ORF">ACA1_158000</name>
</gene>
<dbReference type="Pfam" id="PF19343">
    <property type="entry name" value="HAM1_N"/>
    <property type="match status" value="1"/>
</dbReference>
<proteinExistence type="predicted"/>
<evidence type="ECO:0000256" key="2">
    <source>
        <dbReference type="ARBA" id="ARBA00022490"/>
    </source>
</evidence>
<evidence type="ECO:0000256" key="3">
    <source>
        <dbReference type="ARBA" id="ARBA00023212"/>
    </source>
</evidence>
<dbReference type="EMBL" id="KB007890">
    <property type="protein sequence ID" value="ELR22056.1"/>
    <property type="molecule type" value="Genomic_DNA"/>
</dbReference>
<dbReference type="InterPro" id="IPR045967">
    <property type="entry name" value="HAM1-like_N"/>
</dbReference>
<comment type="subcellular location">
    <subcellularLocation>
        <location evidence="1">Cytoplasm</location>
        <location evidence="1">Cytoskeleton</location>
    </subcellularLocation>
</comment>
<dbReference type="SUPFAM" id="SSF143575">
    <property type="entry name" value="GAS2 domain-like"/>
    <property type="match status" value="1"/>
</dbReference>
<dbReference type="InterPro" id="IPR003108">
    <property type="entry name" value="GAR_dom"/>
</dbReference>
<keyword evidence="2" id="KW-0963">Cytoplasm</keyword>
<evidence type="ECO:0000259" key="5">
    <source>
        <dbReference type="PROSITE" id="PS51460"/>
    </source>
</evidence>
<sequence length="1304" mass="139587">MSLSQPSSELYAASAGNDDNNNNNNSDGHGHGNDTEGVTDVLRLARSVAANAPPVAGITPPPSGPYSTLPKLDAQTALLRSRLDALRRTLHGSPTLASSHNSSSVGATPPPPMRPRFLLKADVSGPAAHSFDAHTPPTGGSSEKQTSRALSFGASVSDTPTAASSRSPATAKADGGGGSGSSNSNHQLMSLPSTPTTALSSSREAARAMRTANRRSLPAQLDLRPALRRQEAATAAATSEHKEQRPVPRRPAPSANKTTTARATQVKARATLGRGSSPAGGEQDSAPIDTERSDQSPVPRGTTTEGTASLRASTRTLEGDESAGGTGTGAGNGGPLQEDNPMSHVLREREERRRFVEEDDDECDLVRDLLVRPEWQAALWHPDSPTAAPEGASRAAAARPPLRRVLSLGSLSPSSSPGGAAAEAASFYSYRPTKGDAIDVELARVIREMGFCKTLLDIPRNFQRIGAGQYQFGTKKIRLEVQGGNRLMVRMGGGGTSFVAFVDNPEAQDQDCWGKASPTTKGGNNNNGSSSSNDTHIAGGKYDRRDTAAIQKDPWVEWAEGLPTNERVEEGLQWLASELRAAEKAAHVDEVGRRLLVDAQRAVEQLARLQREKNPEDHLQTALREALLLRHDLREQAAHAPFRLSPDPHLARLHDLSRAAALLARDLVGEAVTQGRFAGDVAALLQVVGDLFEAGQQAEAVAPTLEAAVPHRAEAYRQAVAAMEAEGGPPSQADQYPLHHHPAAAAAVPHRARKTSDEEAALPSISQMTKGKVVPPSTNALAGPSADLPEVLPTAADRPLAIYPGTHTVPSVPPMGLDQPAAEDLQPRDRRLSDEQLDDFYRRFVCAFNALAQNESSKKILSDEMALLRQLWGVAPSLESGASSLEQVLRNEHLAKALRSAKGLLESFLGGRTLDSLVYRLVELYELTLGHKQALEFFASAGDYLAKVLAHPDLLSQDAYRAKGLHLLKRLREVNDTVLKGRLTGLVAEMSLLAGSLAAETSLRELKDSVALLARDLALSPTGRFAIKPHMWSQLHTIIAHGVRERWQVPLPDILLQGDLFEARVMRGRIAARHLVPRELLIEDRGKMLVGLSDLRQPKVKATANGIRLSLRGINVDMHNALVTFKSGGVLQLLPSALKWPLSFLPLPDLSVAEAGKLSVLMGGDGMDLFITLRTHISADTLFEIERVSCRVNNLDLFISGTKHDALYNAILTTFAGRWRQEIEAAIQDTIKASLEQLHNGLAGSLLHDLLAQALAPIKDATQLAKLVEALLASPSVQEELVPGMLKGTLFPAEDAQASARTAK</sequence>
<feature type="compositionally biased region" description="Polar residues" evidence="4">
    <location>
        <begin position="95"/>
        <end position="106"/>
    </location>
</feature>
<dbReference type="GO" id="GO:0008017">
    <property type="term" value="F:microtubule binding"/>
    <property type="evidence" value="ECO:0007669"/>
    <property type="project" value="InterPro"/>
</dbReference>
<evidence type="ECO:0000313" key="7">
    <source>
        <dbReference type="Proteomes" id="UP000011083"/>
    </source>
</evidence>
<dbReference type="GO" id="GO:0005856">
    <property type="term" value="C:cytoskeleton"/>
    <property type="evidence" value="ECO:0007669"/>
    <property type="project" value="UniProtKB-SubCell"/>
</dbReference>
<accession>L8HCF8</accession>
<evidence type="ECO:0000256" key="1">
    <source>
        <dbReference type="ARBA" id="ARBA00004245"/>
    </source>
</evidence>
<dbReference type="PROSITE" id="PS51460">
    <property type="entry name" value="GAR"/>
    <property type="match status" value="1"/>
</dbReference>
<feature type="compositionally biased region" description="Low complexity" evidence="4">
    <location>
        <begin position="159"/>
        <end position="173"/>
    </location>
</feature>
<feature type="region of interest" description="Disordered" evidence="4">
    <location>
        <begin position="85"/>
        <end position="343"/>
    </location>
</feature>
<dbReference type="PANTHER" id="PTHR31138:SF1">
    <property type="entry name" value="PDZ DOMAIN-CONTAINING PROTEIN"/>
    <property type="match status" value="1"/>
</dbReference>
<evidence type="ECO:0000256" key="4">
    <source>
        <dbReference type="SAM" id="MobiDB-lite"/>
    </source>
</evidence>
<reference evidence="6 7" key="1">
    <citation type="journal article" date="2013" name="Genome Biol.">
        <title>Genome of Acanthamoeba castellanii highlights extensive lateral gene transfer and early evolution of tyrosine kinase signaling.</title>
        <authorList>
            <person name="Clarke M."/>
            <person name="Lohan A.J."/>
            <person name="Liu B."/>
            <person name="Lagkouvardos I."/>
            <person name="Roy S."/>
            <person name="Zafar N."/>
            <person name="Bertelli C."/>
            <person name="Schilde C."/>
            <person name="Kianianmomeni A."/>
            <person name="Burglin T.R."/>
            <person name="Frech C."/>
            <person name="Turcotte B."/>
            <person name="Kopec K.O."/>
            <person name="Synnott J.M."/>
            <person name="Choo C."/>
            <person name="Paponov I."/>
            <person name="Finkler A."/>
            <person name="Soon Heng Tan C."/>
            <person name="Hutchins A.P."/>
            <person name="Weinmeier T."/>
            <person name="Rattei T."/>
            <person name="Chu J.S."/>
            <person name="Gimenez G."/>
            <person name="Irimia M."/>
            <person name="Rigden D.J."/>
            <person name="Fitzpatrick D.A."/>
            <person name="Lorenzo-Morales J."/>
            <person name="Bateman A."/>
            <person name="Chiu C.H."/>
            <person name="Tang P."/>
            <person name="Hegemann P."/>
            <person name="Fromm H."/>
            <person name="Raoult D."/>
            <person name="Greub G."/>
            <person name="Miranda-Saavedra D."/>
            <person name="Chen N."/>
            <person name="Nash P."/>
            <person name="Ginger M.L."/>
            <person name="Horn M."/>
            <person name="Schaap P."/>
            <person name="Caler L."/>
            <person name="Loftus B."/>
        </authorList>
    </citation>
    <scope>NUCLEOTIDE SEQUENCE [LARGE SCALE GENOMIC DNA]</scope>
    <source>
        <strain evidence="6 7">Neff</strain>
    </source>
</reference>
<dbReference type="PANTHER" id="PTHR31138">
    <property type="entry name" value="CHROMOSOME 19, WHOLE GENOME SHOTGUN SEQUENCE"/>
    <property type="match status" value="1"/>
</dbReference>
<dbReference type="Proteomes" id="UP000011083">
    <property type="component" value="Unassembled WGS sequence"/>
</dbReference>
<protein>
    <recommendedName>
        <fullName evidence="5">GAR domain-containing protein</fullName>
    </recommendedName>
</protein>
<dbReference type="Gene3D" id="3.15.10.10">
    <property type="entry name" value="Bactericidal permeability-increasing protein, domain 1"/>
    <property type="match status" value="1"/>
</dbReference>
<organism evidence="6 7">
    <name type="scientific">Acanthamoeba castellanii (strain ATCC 30010 / Neff)</name>
    <dbReference type="NCBI Taxonomy" id="1257118"/>
    <lineage>
        <taxon>Eukaryota</taxon>
        <taxon>Amoebozoa</taxon>
        <taxon>Discosea</taxon>
        <taxon>Longamoebia</taxon>
        <taxon>Centramoebida</taxon>
        <taxon>Acanthamoebidae</taxon>
        <taxon>Acanthamoeba</taxon>
    </lineage>
</organism>
<feature type="region of interest" description="Disordered" evidence="4">
    <location>
        <begin position="510"/>
        <end position="541"/>
    </location>
</feature>
<feature type="compositionally biased region" description="Low complexity" evidence="4">
    <location>
        <begin position="13"/>
        <end position="27"/>
    </location>
</feature>
<feature type="compositionally biased region" description="Polar residues" evidence="4">
    <location>
        <begin position="301"/>
        <end position="316"/>
    </location>
</feature>
<evidence type="ECO:0000313" key="6">
    <source>
        <dbReference type="EMBL" id="ELR22056.1"/>
    </source>
</evidence>
<keyword evidence="3" id="KW-0206">Cytoskeleton</keyword>
<feature type="compositionally biased region" description="Gly residues" evidence="4">
    <location>
        <begin position="322"/>
        <end position="334"/>
    </location>
</feature>
<name>L8HCF8_ACACF</name>